<name>A0A3P8GQM0_9TREM</name>
<proteinExistence type="predicted"/>
<evidence type="ECO:0000313" key="2">
    <source>
        <dbReference type="Proteomes" id="UP000269396"/>
    </source>
</evidence>
<dbReference type="InterPro" id="IPR013083">
    <property type="entry name" value="Znf_RING/FYVE/PHD"/>
</dbReference>
<keyword evidence="2" id="KW-1185">Reference proteome</keyword>
<dbReference type="AlphaFoldDB" id="A0A3P8GQM0"/>
<dbReference type="Gene3D" id="3.30.40.10">
    <property type="entry name" value="Zinc/RING finger domain, C3HC4 (zinc finger)"/>
    <property type="match status" value="1"/>
</dbReference>
<accession>A0A3P8GQM0</accession>
<dbReference type="InterPro" id="IPR011011">
    <property type="entry name" value="Znf_FYVE_PHD"/>
</dbReference>
<gene>
    <name evidence="1" type="ORF">SMTD_LOCUS17348</name>
</gene>
<reference evidence="1 2" key="1">
    <citation type="submission" date="2018-11" db="EMBL/GenBank/DDBJ databases">
        <authorList>
            <consortium name="Pathogen Informatics"/>
        </authorList>
    </citation>
    <scope>NUCLEOTIDE SEQUENCE [LARGE SCALE GENOMIC DNA]</scope>
    <source>
        <strain>Denwood</strain>
        <strain evidence="2">Zambia</strain>
    </source>
</reference>
<dbReference type="SUPFAM" id="SSF57903">
    <property type="entry name" value="FYVE/PHD zinc finger"/>
    <property type="match status" value="1"/>
</dbReference>
<sequence length="163" mass="18936">MTANVNAKIKDVDIMICMLCLGDNTDPRDELIECDGCGIVVHEAHSAQKHGLLSEPTVEESSADPFFAHCRQHTDKTVARHRRRNFLTTMLRLKKWRSNRQLDLHCLDEKKPNISCLRTATTVDPRIQRKLEHYHKLYKDVLRNREKPYGMCLNYLLSFVSIC</sequence>
<dbReference type="EMBL" id="UZAL01038568">
    <property type="protein sequence ID" value="VDP73948.1"/>
    <property type="molecule type" value="Genomic_DNA"/>
</dbReference>
<dbReference type="Proteomes" id="UP000269396">
    <property type="component" value="Unassembled WGS sequence"/>
</dbReference>
<protein>
    <submittedName>
        <fullName evidence="1">Uncharacterized protein</fullName>
    </submittedName>
</protein>
<organism evidence="1 2">
    <name type="scientific">Schistosoma mattheei</name>
    <dbReference type="NCBI Taxonomy" id="31246"/>
    <lineage>
        <taxon>Eukaryota</taxon>
        <taxon>Metazoa</taxon>
        <taxon>Spiralia</taxon>
        <taxon>Lophotrochozoa</taxon>
        <taxon>Platyhelminthes</taxon>
        <taxon>Trematoda</taxon>
        <taxon>Digenea</taxon>
        <taxon>Strigeidida</taxon>
        <taxon>Schistosomatoidea</taxon>
        <taxon>Schistosomatidae</taxon>
        <taxon>Schistosoma</taxon>
    </lineage>
</organism>
<evidence type="ECO:0000313" key="1">
    <source>
        <dbReference type="EMBL" id="VDP73948.1"/>
    </source>
</evidence>